<dbReference type="Pfam" id="PF01757">
    <property type="entry name" value="Acyl_transf_3"/>
    <property type="match status" value="1"/>
</dbReference>
<evidence type="ECO:0000313" key="4">
    <source>
        <dbReference type="Proteomes" id="UP000887578"/>
    </source>
</evidence>
<dbReference type="InterPro" id="IPR043968">
    <property type="entry name" value="SGNH"/>
</dbReference>
<keyword evidence="4" id="KW-1185">Reference proteome</keyword>
<sequence length="486" mass="55881">MALATNYEDLLKQRGYFDTEANFRFFRHCWSLAVEMQFYLIFPFIAITRTCISQRLYQLLLILILITSITFQSLSSNPIVQYESLFCRIWQFSFGMLAQTLPILSIKWLPSIMLIIVTGIMFCSILLSRLLISFIVIFMVAALVSMSTAPIHPFKSLCPYPALIQHLVVLGDVSYLLYLIHWPLITYTRFMSSQTKHDPSNLTLQFYKEISINFNLPIKIPPKWTIENDIEFAEKFYGIFMGGAIPCTPDIIQTVANKKQYCEINGTNPNGTLIGLAFGNSYAMNIATAIAANPLFKKVILVFGNGATFPDHGAFDKYLIEKLIKPLKPNVIFMVQKYYYFQKHLYKTPITKIKENKEFKNWNNILKVIQNFTSAIIINKEQIIFDYEISRDFIRRKINGLQIEARLKNPPPSPNLEAWLSSLNCLKCQFFGYREAFCDGEFCNVLDLATGLPLFRDSNHISPVGIRHLKPFIDKAIHKALNICVL</sequence>
<evidence type="ECO:0000259" key="3">
    <source>
        <dbReference type="Pfam" id="PF19040"/>
    </source>
</evidence>
<dbReference type="AlphaFoldDB" id="A0A914QWN7"/>
<keyword evidence="1" id="KW-0812">Transmembrane</keyword>
<dbReference type="Proteomes" id="UP000887578">
    <property type="component" value="Unplaced"/>
</dbReference>
<dbReference type="PANTHER" id="PTHR23028:SF53">
    <property type="entry name" value="ACYL_TRANSF_3 DOMAIN-CONTAINING PROTEIN"/>
    <property type="match status" value="1"/>
</dbReference>
<dbReference type="PANTHER" id="PTHR23028">
    <property type="entry name" value="ACETYLTRANSFERASE"/>
    <property type="match status" value="1"/>
</dbReference>
<protein>
    <submittedName>
        <fullName evidence="5">SGNH domain-containing protein</fullName>
    </submittedName>
</protein>
<feature type="transmembrane region" description="Helical" evidence="1">
    <location>
        <begin position="100"/>
        <end position="123"/>
    </location>
</feature>
<keyword evidence="1" id="KW-1133">Transmembrane helix</keyword>
<name>A0A914QWN7_9BILA</name>
<dbReference type="Pfam" id="PF19040">
    <property type="entry name" value="SGNH"/>
    <property type="match status" value="1"/>
</dbReference>
<evidence type="ECO:0000313" key="5">
    <source>
        <dbReference type="WBParaSite" id="PDA_v2.g3489.t1"/>
    </source>
</evidence>
<feature type="transmembrane region" description="Helical" evidence="1">
    <location>
        <begin position="59"/>
        <end position="80"/>
    </location>
</feature>
<feature type="transmembrane region" description="Helical" evidence="1">
    <location>
        <begin position="163"/>
        <end position="185"/>
    </location>
</feature>
<reference evidence="5" key="1">
    <citation type="submission" date="2022-11" db="UniProtKB">
        <authorList>
            <consortium name="WormBaseParasite"/>
        </authorList>
    </citation>
    <scope>IDENTIFICATION</scope>
</reference>
<dbReference type="InterPro" id="IPR002656">
    <property type="entry name" value="Acyl_transf_3_dom"/>
</dbReference>
<feature type="domain" description="SGNH" evidence="3">
    <location>
        <begin position="258"/>
        <end position="474"/>
    </location>
</feature>
<keyword evidence="1" id="KW-0472">Membrane</keyword>
<organism evidence="4 5">
    <name type="scientific">Panagrolaimus davidi</name>
    <dbReference type="NCBI Taxonomy" id="227884"/>
    <lineage>
        <taxon>Eukaryota</taxon>
        <taxon>Metazoa</taxon>
        <taxon>Ecdysozoa</taxon>
        <taxon>Nematoda</taxon>
        <taxon>Chromadorea</taxon>
        <taxon>Rhabditida</taxon>
        <taxon>Tylenchina</taxon>
        <taxon>Panagrolaimomorpha</taxon>
        <taxon>Panagrolaimoidea</taxon>
        <taxon>Panagrolaimidae</taxon>
        <taxon>Panagrolaimus</taxon>
    </lineage>
</organism>
<feature type="transmembrane region" description="Helical" evidence="1">
    <location>
        <begin position="25"/>
        <end position="47"/>
    </location>
</feature>
<dbReference type="InterPro" id="IPR050879">
    <property type="entry name" value="Acyltransferase_3"/>
</dbReference>
<dbReference type="GO" id="GO:0016747">
    <property type="term" value="F:acyltransferase activity, transferring groups other than amino-acyl groups"/>
    <property type="evidence" value="ECO:0007669"/>
    <property type="project" value="InterPro"/>
</dbReference>
<feature type="domain" description="Acyltransferase 3" evidence="2">
    <location>
        <begin position="24"/>
        <end position="198"/>
    </location>
</feature>
<evidence type="ECO:0000256" key="1">
    <source>
        <dbReference type="SAM" id="Phobius"/>
    </source>
</evidence>
<dbReference type="WBParaSite" id="PDA_v2.g3489.t1">
    <property type="protein sequence ID" value="PDA_v2.g3489.t1"/>
    <property type="gene ID" value="PDA_v2.g3489"/>
</dbReference>
<evidence type="ECO:0000259" key="2">
    <source>
        <dbReference type="Pfam" id="PF01757"/>
    </source>
</evidence>
<accession>A0A914QWN7</accession>
<proteinExistence type="predicted"/>
<feature type="transmembrane region" description="Helical" evidence="1">
    <location>
        <begin position="130"/>
        <end position="151"/>
    </location>
</feature>